<evidence type="ECO:0000313" key="1">
    <source>
        <dbReference type="EMBL" id="MCI69047.1"/>
    </source>
</evidence>
<dbReference type="EMBL" id="LXQA010748114">
    <property type="protein sequence ID" value="MCI69047.1"/>
    <property type="molecule type" value="Genomic_DNA"/>
</dbReference>
<reference evidence="1 2" key="1">
    <citation type="journal article" date="2018" name="Front. Plant Sci.">
        <title>Red Clover (Trifolium pratense) and Zigzag Clover (T. medium) - A Picture of Genomic Similarities and Differences.</title>
        <authorList>
            <person name="Dluhosova J."/>
            <person name="Istvanek J."/>
            <person name="Nedelnik J."/>
            <person name="Repkova J."/>
        </authorList>
    </citation>
    <scope>NUCLEOTIDE SEQUENCE [LARGE SCALE GENOMIC DNA]</scope>
    <source>
        <strain evidence="2">cv. 10/8</strain>
        <tissue evidence="1">Leaf</tissue>
    </source>
</reference>
<comment type="caution">
    <text evidence="1">The sequence shown here is derived from an EMBL/GenBank/DDBJ whole genome shotgun (WGS) entry which is preliminary data.</text>
</comment>
<sequence>LAVSRAGVTCAMRRVALLGMGVFLVPAPRAGLCYATRRLG</sequence>
<dbReference type="Proteomes" id="UP000265520">
    <property type="component" value="Unassembled WGS sequence"/>
</dbReference>
<accession>A0A392U889</accession>
<feature type="non-terminal residue" evidence="1">
    <location>
        <position position="1"/>
    </location>
</feature>
<organism evidence="1 2">
    <name type="scientific">Trifolium medium</name>
    <dbReference type="NCBI Taxonomy" id="97028"/>
    <lineage>
        <taxon>Eukaryota</taxon>
        <taxon>Viridiplantae</taxon>
        <taxon>Streptophyta</taxon>
        <taxon>Embryophyta</taxon>
        <taxon>Tracheophyta</taxon>
        <taxon>Spermatophyta</taxon>
        <taxon>Magnoliopsida</taxon>
        <taxon>eudicotyledons</taxon>
        <taxon>Gunneridae</taxon>
        <taxon>Pentapetalae</taxon>
        <taxon>rosids</taxon>
        <taxon>fabids</taxon>
        <taxon>Fabales</taxon>
        <taxon>Fabaceae</taxon>
        <taxon>Papilionoideae</taxon>
        <taxon>50 kb inversion clade</taxon>
        <taxon>NPAAA clade</taxon>
        <taxon>Hologalegina</taxon>
        <taxon>IRL clade</taxon>
        <taxon>Trifolieae</taxon>
        <taxon>Trifolium</taxon>
    </lineage>
</organism>
<proteinExistence type="predicted"/>
<name>A0A392U889_9FABA</name>
<evidence type="ECO:0000313" key="2">
    <source>
        <dbReference type="Proteomes" id="UP000265520"/>
    </source>
</evidence>
<keyword evidence="2" id="KW-1185">Reference proteome</keyword>
<dbReference type="AlphaFoldDB" id="A0A392U889"/>
<protein>
    <submittedName>
        <fullName evidence="1">Uncharacterized protein</fullName>
    </submittedName>
</protein>